<dbReference type="STRING" id="204669.Acid345_4030"/>
<dbReference type="PANTHER" id="PTHR31609">
    <property type="entry name" value="YDJC DEACETYLASE FAMILY MEMBER"/>
    <property type="match status" value="1"/>
</dbReference>
<dbReference type="EMBL" id="CP000360">
    <property type="protein sequence ID" value="ABF43030.1"/>
    <property type="molecule type" value="Genomic_DNA"/>
</dbReference>
<accession>Q1IJC0</accession>
<name>Q1IJC0_KORVE</name>
<keyword evidence="2" id="KW-0479">Metal-binding</keyword>
<dbReference type="KEGG" id="aba:Acid345_4030"/>
<dbReference type="GO" id="GO:0019213">
    <property type="term" value="F:deacetylase activity"/>
    <property type="evidence" value="ECO:0007669"/>
    <property type="project" value="TreeGrafter"/>
</dbReference>
<evidence type="ECO:0000313" key="6">
    <source>
        <dbReference type="EMBL" id="ABF43030.1"/>
    </source>
</evidence>
<dbReference type="GO" id="GO:0016787">
    <property type="term" value="F:hydrolase activity"/>
    <property type="evidence" value="ECO:0007669"/>
    <property type="project" value="UniProtKB-KW"/>
</dbReference>
<dbReference type="InterPro" id="IPR006879">
    <property type="entry name" value="YdjC-like"/>
</dbReference>
<dbReference type="Pfam" id="PF04794">
    <property type="entry name" value="YdjC"/>
    <property type="match status" value="1"/>
</dbReference>
<keyword evidence="5" id="KW-0119">Carbohydrate metabolism</keyword>
<dbReference type="GO" id="GO:0005975">
    <property type="term" value="P:carbohydrate metabolic process"/>
    <property type="evidence" value="ECO:0007669"/>
    <property type="project" value="InterPro"/>
</dbReference>
<keyword evidence="4" id="KW-0460">Magnesium</keyword>
<dbReference type="Proteomes" id="UP000002432">
    <property type="component" value="Chromosome"/>
</dbReference>
<keyword evidence="3" id="KW-0378">Hydrolase</keyword>
<dbReference type="RefSeq" id="WP_011524829.1">
    <property type="nucleotide sequence ID" value="NC_008009.1"/>
</dbReference>
<dbReference type="EnsemblBacteria" id="ABF43030">
    <property type="protein sequence ID" value="ABF43030"/>
    <property type="gene ID" value="Acid345_4030"/>
</dbReference>
<evidence type="ECO:0000256" key="5">
    <source>
        <dbReference type="ARBA" id="ARBA00023277"/>
    </source>
</evidence>
<evidence type="ECO:0000256" key="3">
    <source>
        <dbReference type="ARBA" id="ARBA00022801"/>
    </source>
</evidence>
<gene>
    <name evidence="6" type="ordered locus">Acid345_4030</name>
</gene>
<organism evidence="6 7">
    <name type="scientific">Koribacter versatilis (strain Ellin345)</name>
    <dbReference type="NCBI Taxonomy" id="204669"/>
    <lineage>
        <taxon>Bacteria</taxon>
        <taxon>Pseudomonadati</taxon>
        <taxon>Acidobacteriota</taxon>
        <taxon>Terriglobia</taxon>
        <taxon>Terriglobales</taxon>
        <taxon>Candidatus Korobacteraceae</taxon>
        <taxon>Candidatus Korobacter</taxon>
    </lineage>
</organism>
<dbReference type="eggNOG" id="COG3394">
    <property type="taxonomic scope" value="Bacteria"/>
</dbReference>
<evidence type="ECO:0000256" key="2">
    <source>
        <dbReference type="ARBA" id="ARBA00022723"/>
    </source>
</evidence>
<dbReference type="GO" id="GO:0046872">
    <property type="term" value="F:metal ion binding"/>
    <property type="evidence" value="ECO:0007669"/>
    <property type="project" value="UniProtKB-KW"/>
</dbReference>
<dbReference type="AlphaFoldDB" id="Q1IJC0"/>
<dbReference type="OrthoDB" id="9774177at2"/>
<protein>
    <submittedName>
        <fullName evidence="6">YdjC-like protein</fullName>
    </submittedName>
</protein>
<keyword evidence="7" id="KW-1185">Reference proteome</keyword>
<sequence>MLRLIVNADDLGLTNGVNRAILQAHRDGIVTSATLMANAPAFDEAVAAVLTSPAYQAKQLGIGCHVVLIDGVPLSPSEQIRTLLGGRSPAPHFRKKLWKFALAAVAGRISTDEVELEATAQIRKLQKAGIELSHVDCHKHTHMFPRVLEGVLRAAQATGVKAIRNPFEPAFARNIPSADRTRARETAILERLWGKNFGSAVAKHGLSTTDGSLGVTATGTLTTEQFSNIIRNLPESGTYEFVCHPGFYDADLASAGTRLLESRQVELDLLCSSSARDQLRSSQVNLVNFRDVVSATESNPAVVHPMP</sequence>
<dbReference type="Gene3D" id="3.20.20.370">
    <property type="entry name" value="Glycoside hydrolase/deacetylase"/>
    <property type="match status" value="1"/>
</dbReference>
<dbReference type="CDD" id="cd10808">
    <property type="entry name" value="YdjC"/>
    <property type="match status" value="1"/>
</dbReference>
<dbReference type="SUPFAM" id="SSF88713">
    <property type="entry name" value="Glycoside hydrolase/deacetylase"/>
    <property type="match status" value="1"/>
</dbReference>
<reference evidence="6 7" key="1">
    <citation type="journal article" date="2009" name="Appl. Environ. Microbiol.">
        <title>Three genomes from the phylum Acidobacteria provide insight into the lifestyles of these microorganisms in soils.</title>
        <authorList>
            <person name="Ward N.L."/>
            <person name="Challacombe J.F."/>
            <person name="Janssen P.H."/>
            <person name="Henrissat B."/>
            <person name="Coutinho P.M."/>
            <person name="Wu M."/>
            <person name="Xie G."/>
            <person name="Haft D.H."/>
            <person name="Sait M."/>
            <person name="Badger J."/>
            <person name="Barabote R.D."/>
            <person name="Bradley B."/>
            <person name="Brettin T.S."/>
            <person name="Brinkac L.M."/>
            <person name="Bruce D."/>
            <person name="Creasy T."/>
            <person name="Daugherty S.C."/>
            <person name="Davidsen T.M."/>
            <person name="DeBoy R.T."/>
            <person name="Detter J.C."/>
            <person name="Dodson R.J."/>
            <person name="Durkin A.S."/>
            <person name="Ganapathy A."/>
            <person name="Gwinn-Giglio M."/>
            <person name="Han C.S."/>
            <person name="Khouri H."/>
            <person name="Kiss H."/>
            <person name="Kothari S.P."/>
            <person name="Madupu R."/>
            <person name="Nelson K.E."/>
            <person name="Nelson W.C."/>
            <person name="Paulsen I."/>
            <person name="Penn K."/>
            <person name="Ren Q."/>
            <person name="Rosovitz M.J."/>
            <person name="Selengut J.D."/>
            <person name="Shrivastava S."/>
            <person name="Sullivan S.A."/>
            <person name="Tapia R."/>
            <person name="Thompson L.S."/>
            <person name="Watkins K.L."/>
            <person name="Yang Q."/>
            <person name="Yu C."/>
            <person name="Zafar N."/>
            <person name="Zhou L."/>
            <person name="Kuske C.R."/>
        </authorList>
    </citation>
    <scope>NUCLEOTIDE SEQUENCE [LARGE SCALE GENOMIC DNA]</scope>
    <source>
        <strain evidence="6 7">Ellin345</strain>
    </source>
</reference>
<comment type="cofactor">
    <cofactor evidence="1">
        <name>Mg(2+)</name>
        <dbReference type="ChEBI" id="CHEBI:18420"/>
    </cofactor>
</comment>
<proteinExistence type="predicted"/>
<dbReference type="InterPro" id="IPR011330">
    <property type="entry name" value="Glyco_hydro/deAcase_b/a-brl"/>
</dbReference>
<dbReference type="PANTHER" id="PTHR31609:SF1">
    <property type="entry name" value="CARBOHYDRATE DEACETYLASE"/>
    <property type="match status" value="1"/>
</dbReference>
<evidence type="ECO:0000313" key="7">
    <source>
        <dbReference type="Proteomes" id="UP000002432"/>
    </source>
</evidence>
<evidence type="ECO:0000256" key="1">
    <source>
        <dbReference type="ARBA" id="ARBA00001946"/>
    </source>
</evidence>
<evidence type="ECO:0000256" key="4">
    <source>
        <dbReference type="ARBA" id="ARBA00022842"/>
    </source>
</evidence>
<dbReference type="HOGENOM" id="CLU_064244_2_0_0"/>